<dbReference type="Proteomes" id="UP001244297">
    <property type="component" value="Unassembled WGS sequence"/>
</dbReference>
<reference evidence="3" key="1">
    <citation type="journal article" date="2019" name="Int. J. Syst. Evol. Microbiol.">
        <title>The Global Catalogue of Microorganisms (GCM) 10K type strain sequencing project: providing services to taxonomists for standard genome sequencing and annotation.</title>
        <authorList>
            <consortium name="The Broad Institute Genomics Platform"/>
            <consortium name="The Broad Institute Genome Sequencing Center for Infectious Disease"/>
            <person name="Wu L."/>
            <person name="Ma J."/>
        </authorList>
    </citation>
    <scope>NUCLEOTIDE SEQUENCE [LARGE SCALE GENOMIC DNA]</scope>
    <source>
        <strain evidence="3">CECT 7806</strain>
    </source>
</reference>
<evidence type="ECO:0000256" key="1">
    <source>
        <dbReference type="SAM" id="MobiDB-lite"/>
    </source>
</evidence>
<proteinExistence type="predicted"/>
<evidence type="ECO:0000313" key="3">
    <source>
        <dbReference type="Proteomes" id="UP001244297"/>
    </source>
</evidence>
<dbReference type="RefSeq" id="WP_238292314.1">
    <property type="nucleotide sequence ID" value="NZ_BPQS01000053.1"/>
</dbReference>
<feature type="region of interest" description="Disordered" evidence="1">
    <location>
        <begin position="53"/>
        <end position="105"/>
    </location>
</feature>
<protein>
    <submittedName>
        <fullName evidence="2">Uncharacterized protein</fullName>
    </submittedName>
</protein>
<organism evidence="2 3">
    <name type="scientific">Methylobacterium longum</name>
    <dbReference type="NCBI Taxonomy" id="767694"/>
    <lineage>
        <taxon>Bacteria</taxon>
        <taxon>Pseudomonadati</taxon>
        <taxon>Pseudomonadota</taxon>
        <taxon>Alphaproteobacteria</taxon>
        <taxon>Hyphomicrobiales</taxon>
        <taxon>Methylobacteriaceae</taxon>
        <taxon>Methylobacterium</taxon>
    </lineage>
</organism>
<gene>
    <name evidence="2" type="ORF">QWZ18_01280</name>
</gene>
<sequence>MAKEIPSVGDLRRKSEVTEEEIKAATDAYLKDEAAKPSAFKSSHRIDMLKAIEQHPQAKKLLADKVTTPRPGPDHGHDRHHHGLSGSKDVGSSRGPITGTGGDDERLSLAQLLGRSRRWDLHDNLLYTRAPML</sequence>
<keyword evidence="3" id="KW-1185">Reference proteome</keyword>
<name>A0ABT8AHU1_9HYPH</name>
<comment type="caution">
    <text evidence="2">The sequence shown here is derived from an EMBL/GenBank/DDBJ whole genome shotgun (WGS) entry which is preliminary data.</text>
</comment>
<accession>A0ABT8AHU1</accession>
<evidence type="ECO:0000313" key="2">
    <source>
        <dbReference type="EMBL" id="MDN3569253.1"/>
    </source>
</evidence>
<dbReference type="EMBL" id="JAUFPT010000002">
    <property type="protein sequence ID" value="MDN3569253.1"/>
    <property type="molecule type" value="Genomic_DNA"/>
</dbReference>